<dbReference type="InterPro" id="IPR025479">
    <property type="entry name" value="DUF4329"/>
</dbReference>
<evidence type="ECO:0000313" key="3">
    <source>
        <dbReference type="Proteomes" id="UP000228531"/>
    </source>
</evidence>
<dbReference type="RefSeq" id="WP_100366486.1">
    <property type="nucleotide sequence ID" value="NZ_PGTY01000001.1"/>
</dbReference>
<evidence type="ECO:0000313" key="2">
    <source>
        <dbReference type="EMBL" id="PJI91573.1"/>
    </source>
</evidence>
<protein>
    <submittedName>
        <fullName evidence="2">Uncharacterized protein DUF4329</fullName>
    </submittedName>
</protein>
<sequence>MTYLKIGAVVAAIGLVDLVSCTDQGRPIIAQTDDVDVFATQVLNDLQPSSIAEGREYCGYIYAAPSGQLFATEPRPGRAAYCDLPQPFPSVIASYHTHGSFSDEYDNEVPSVDDVAGDFDAGIDGYISTPGGRVWLVDHDAQIARQLCAALCVTSDPNNDPDDAGFIPQTFTLEELEARFE</sequence>
<reference evidence="2 3" key="1">
    <citation type="submission" date="2017-11" db="EMBL/GenBank/DDBJ databases">
        <title>Genomic Encyclopedia of Archaeal and Bacterial Type Strains, Phase II (KMG-II): From Individual Species to Whole Genera.</title>
        <authorList>
            <person name="Goeker M."/>
        </authorList>
    </citation>
    <scope>NUCLEOTIDE SEQUENCE [LARGE SCALE GENOMIC DNA]</scope>
    <source>
        <strain evidence="2 3">DSM 29128</strain>
    </source>
</reference>
<name>A0A2M8WKX1_9RHOB</name>
<feature type="domain" description="DUF4329" evidence="1">
    <location>
        <begin position="38"/>
        <end position="148"/>
    </location>
</feature>
<dbReference type="EMBL" id="PGTY01000001">
    <property type="protein sequence ID" value="PJI91573.1"/>
    <property type="molecule type" value="Genomic_DNA"/>
</dbReference>
<dbReference type="AlphaFoldDB" id="A0A2M8WKX1"/>
<organism evidence="2 3">
    <name type="scientific">Yoonia maricola</name>
    <dbReference type="NCBI Taxonomy" id="420999"/>
    <lineage>
        <taxon>Bacteria</taxon>
        <taxon>Pseudomonadati</taxon>
        <taxon>Pseudomonadota</taxon>
        <taxon>Alphaproteobacteria</taxon>
        <taxon>Rhodobacterales</taxon>
        <taxon>Paracoccaceae</taxon>
        <taxon>Yoonia</taxon>
    </lineage>
</organism>
<dbReference type="Pfam" id="PF14220">
    <property type="entry name" value="DUF4329"/>
    <property type="match status" value="1"/>
</dbReference>
<keyword evidence="3" id="KW-1185">Reference proteome</keyword>
<accession>A0A2M8WKX1</accession>
<evidence type="ECO:0000259" key="1">
    <source>
        <dbReference type="Pfam" id="PF14220"/>
    </source>
</evidence>
<gene>
    <name evidence="2" type="ORF">BC777_0404</name>
</gene>
<dbReference type="OrthoDB" id="7850904at2"/>
<proteinExistence type="predicted"/>
<comment type="caution">
    <text evidence="2">The sequence shown here is derived from an EMBL/GenBank/DDBJ whole genome shotgun (WGS) entry which is preliminary data.</text>
</comment>
<dbReference type="Proteomes" id="UP000228531">
    <property type="component" value="Unassembled WGS sequence"/>
</dbReference>